<evidence type="ECO:0000313" key="1">
    <source>
        <dbReference type="EMBL" id="KAB2932997.1"/>
    </source>
</evidence>
<sequence length="229" mass="26744">MDQRHKEYIEYYRARLKKYEGNPMYPHSEAAERAMLEAIETAADLNEFRDRLFAGNLHVKVAVALVKDQEAARLKHFRSIEETVRARGPENILKTVSQMESTISDVMDLTSEVNHILDANRIEIAVDLLVDHFWSDFTALENIEVSERADVPDRWKAEHRSAAEADRAKGRQLWQEIDLPAAKEWDSNWKMNYALLSETRHRRKLPFPDSTLARRIEDHKKYRGTDNGR</sequence>
<name>A0A833H234_9LEPT</name>
<dbReference type="Proteomes" id="UP000460298">
    <property type="component" value="Unassembled WGS sequence"/>
</dbReference>
<organism evidence="1 2">
    <name type="scientific">Leptonema illini</name>
    <dbReference type="NCBI Taxonomy" id="183"/>
    <lineage>
        <taxon>Bacteria</taxon>
        <taxon>Pseudomonadati</taxon>
        <taxon>Spirochaetota</taxon>
        <taxon>Spirochaetia</taxon>
        <taxon>Leptospirales</taxon>
        <taxon>Leptospiraceae</taxon>
        <taxon>Leptonema</taxon>
    </lineage>
</organism>
<gene>
    <name evidence="1" type="ORF">F9K24_09015</name>
</gene>
<evidence type="ECO:0000313" key="2">
    <source>
        <dbReference type="Proteomes" id="UP000460298"/>
    </source>
</evidence>
<accession>A0A833H234</accession>
<reference evidence="1 2" key="1">
    <citation type="submission" date="2019-10" db="EMBL/GenBank/DDBJ databases">
        <title>Extracellular Electron Transfer in a Candidatus Methanoperedens spp. Enrichment Culture.</title>
        <authorList>
            <person name="Berger S."/>
            <person name="Rangel Shaw D."/>
            <person name="Berben T."/>
            <person name="In 'T Zandt M."/>
            <person name="Frank J."/>
            <person name="Reimann J."/>
            <person name="Jetten M.S.M."/>
            <person name="Welte C.U."/>
        </authorList>
    </citation>
    <scope>NUCLEOTIDE SEQUENCE [LARGE SCALE GENOMIC DNA]</scope>
    <source>
        <strain evidence="1">SB12</strain>
    </source>
</reference>
<proteinExistence type="predicted"/>
<comment type="caution">
    <text evidence="1">The sequence shown here is derived from an EMBL/GenBank/DDBJ whole genome shotgun (WGS) entry which is preliminary data.</text>
</comment>
<dbReference type="AlphaFoldDB" id="A0A833H234"/>
<dbReference type="EMBL" id="WBUI01000007">
    <property type="protein sequence ID" value="KAB2932997.1"/>
    <property type="molecule type" value="Genomic_DNA"/>
</dbReference>
<protein>
    <submittedName>
        <fullName evidence="1">Uncharacterized protein</fullName>
    </submittedName>
</protein>